<feature type="region of interest" description="Disordered" evidence="1">
    <location>
        <begin position="150"/>
        <end position="189"/>
    </location>
</feature>
<dbReference type="HOGENOM" id="CLU_1433598_0_0_0"/>
<reference evidence="2 3" key="1">
    <citation type="submission" date="2012-02" db="EMBL/GenBank/DDBJ databases">
        <title>Complete sequence of chromosome of Singulisphaera acidiphila DSM 18658.</title>
        <authorList>
            <consortium name="US DOE Joint Genome Institute (JGI-PGF)"/>
            <person name="Lucas S."/>
            <person name="Copeland A."/>
            <person name="Lapidus A."/>
            <person name="Glavina del Rio T."/>
            <person name="Dalin E."/>
            <person name="Tice H."/>
            <person name="Bruce D."/>
            <person name="Goodwin L."/>
            <person name="Pitluck S."/>
            <person name="Peters L."/>
            <person name="Ovchinnikova G."/>
            <person name="Chertkov O."/>
            <person name="Kyrpides N."/>
            <person name="Mavromatis K."/>
            <person name="Ivanova N."/>
            <person name="Brettin T."/>
            <person name="Detter J.C."/>
            <person name="Han C."/>
            <person name="Larimer F."/>
            <person name="Land M."/>
            <person name="Hauser L."/>
            <person name="Markowitz V."/>
            <person name="Cheng J.-F."/>
            <person name="Hugenholtz P."/>
            <person name="Woyke T."/>
            <person name="Wu D."/>
            <person name="Tindall B."/>
            <person name="Pomrenke H."/>
            <person name="Brambilla E."/>
            <person name="Klenk H.-P."/>
            <person name="Eisen J.A."/>
        </authorList>
    </citation>
    <scope>NUCLEOTIDE SEQUENCE [LARGE SCALE GENOMIC DNA]</scope>
    <source>
        <strain evidence="3">ATCC BAA-1392 / DSM 18658 / VKM B-2454 / MOB10</strain>
    </source>
</reference>
<dbReference type="AlphaFoldDB" id="L0DQF2"/>
<evidence type="ECO:0000313" key="3">
    <source>
        <dbReference type="Proteomes" id="UP000010798"/>
    </source>
</evidence>
<keyword evidence="3" id="KW-1185">Reference proteome</keyword>
<sequence>MKRIMAGVLTVVLMSLLAWSGIQRPPTSQERPAELTAEEASNPAETRVHALLESAWKGDVAAYLDAFDGPIKSRLEREVDERGRNTFAADLRKTARARKSHAVFAAEPDGDETARVIVETVYPDRNERQTYRVDRKPRGWLVTEVETLRGHQPKARFGDQADYQAPEGVPVQATSTVSEKSDEEPPPEP</sequence>
<dbReference type="STRING" id="886293.Sinac_7089"/>
<dbReference type="RefSeq" id="WP_015250215.1">
    <property type="nucleotide sequence ID" value="NC_019892.1"/>
</dbReference>
<name>L0DQF2_SINAD</name>
<proteinExistence type="predicted"/>
<protein>
    <submittedName>
        <fullName evidence="2">Uncharacterized protein</fullName>
    </submittedName>
</protein>
<dbReference type="OrthoDB" id="284353at2"/>
<dbReference type="KEGG" id="saci:Sinac_7089"/>
<accession>L0DQF2</accession>
<evidence type="ECO:0000313" key="2">
    <source>
        <dbReference type="EMBL" id="AGA31143.1"/>
    </source>
</evidence>
<dbReference type="Proteomes" id="UP000010798">
    <property type="component" value="Chromosome"/>
</dbReference>
<dbReference type="EMBL" id="CP003364">
    <property type="protein sequence ID" value="AGA31143.1"/>
    <property type="molecule type" value="Genomic_DNA"/>
</dbReference>
<organism evidence="2 3">
    <name type="scientific">Singulisphaera acidiphila (strain ATCC BAA-1392 / DSM 18658 / VKM B-2454 / MOB10)</name>
    <dbReference type="NCBI Taxonomy" id="886293"/>
    <lineage>
        <taxon>Bacteria</taxon>
        <taxon>Pseudomonadati</taxon>
        <taxon>Planctomycetota</taxon>
        <taxon>Planctomycetia</taxon>
        <taxon>Isosphaerales</taxon>
        <taxon>Isosphaeraceae</taxon>
        <taxon>Singulisphaera</taxon>
    </lineage>
</organism>
<evidence type="ECO:0000256" key="1">
    <source>
        <dbReference type="SAM" id="MobiDB-lite"/>
    </source>
</evidence>
<gene>
    <name evidence="2" type="ordered locus">Sinac_7089</name>
</gene>